<evidence type="ECO:0000313" key="2">
    <source>
        <dbReference type="Proteomes" id="UP000094336"/>
    </source>
</evidence>
<dbReference type="RefSeq" id="XP_018986852.1">
    <property type="nucleotide sequence ID" value="XM_019127888.1"/>
</dbReference>
<dbReference type="AlphaFoldDB" id="A0A1E3QV88"/>
<dbReference type="EMBL" id="KV454427">
    <property type="protein sequence ID" value="ODQ81524.1"/>
    <property type="molecule type" value="Genomic_DNA"/>
</dbReference>
<evidence type="ECO:0000313" key="1">
    <source>
        <dbReference type="EMBL" id="ODQ81524.1"/>
    </source>
</evidence>
<name>A0A1E3QV88_9ASCO</name>
<sequence length="62" mass="6880">MIFGGDNYAHQCQFAIITGYVGLQLIGAGKCLISKETMVEVLVSNCGNQEFKMAIEFKGWYL</sequence>
<dbReference type="GeneID" id="30145741"/>
<organism evidence="1 2">
    <name type="scientific">Babjeviella inositovora NRRL Y-12698</name>
    <dbReference type="NCBI Taxonomy" id="984486"/>
    <lineage>
        <taxon>Eukaryota</taxon>
        <taxon>Fungi</taxon>
        <taxon>Dikarya</taxon>
        <taxon>Ascomycota</taxon>
        <taxon>Saccharomycotina</taxon>
        <taxon>Pichiomycetes</taxon>
        <taxon>Serinales incertae sedis</taxon>
        <taxon>Babjeviella</taxon>
    </lineage>
</organism>
<gene>
    <name evidence="1" type="ORF">BABINDRAFT_159804</name>
</gene>
<reference evidence="2" key="1">
    <citation type="submission" date="2016-05" db="EMBL/GenBank/DDBJ databases">
        <title>Comparative genomics of biotechnologically important yeasts.</title>
        <authorList>
            <consortium name="DOE Joint Genome Institute"/>
            <person name="Riley R."/>
            <person name="Haridas S."/>
            <person name="Wolfe K.H."/>
            <person name="Lopes M.R."/>
            <person name="Hittinger C.T."/>
            <person name="Goker M."/>
            <person name="Salamov A."/>
            <person name="Wisecaver J."/>
            <person name="Long T.M."/>
            <person name="Aerts A.L."/>
            <person name="Barry K."/>
            <person name="Choi C."/>
            <person name="Clum A."/>
            <person name="Coughlan A.Y."/>
            <person name="Deshpande S."/>
            <person name="Douglass A.P."/>
            <person name="Hanson S.J."/>
            <person name="Klenk H.-P."/>
            <person name="Labutti K."/>
            <person name="Lapidus A."/>
            <person name="Lindquist E."/>
            <person name="Lipzen A."/>
            <person name="Meier-Kolthoff J.P."/>
            <person name="Ohm R.A."/>
            <person name="Otillar R.P."/>
            <person name="Pangilinan J."/>
            <person name="Peng Y."/>
            <person name="Rokas A."/>
            <person name="Rosa C.A."/>
            <person name="Scheuner C."/>
            <person name="Sibirny A.A."/>
            <person name="Slot J.C."/>
            <person name="Stielow J.B."/>
            <person name="Sun H."/>
            <person name="Kurtzman C.P."/>
            <person name="Blackwell M."/>
            <person name="Grigoriev I.V."/>
            <person name="Jeffries T.W."/>
        </authorList>
    </citation>
    <scope>NUCLEOTIDE SEQUENCE [LARGE SCALE GENOMIC DNA]</scope>
    <source>
        <strain evidence="2">NRRL Y-12698</strain>
    </source>
</reference>
<proteinExistence type="predicted"/>
<accession>A0A1E3QV88</accession>
<protein>
    <submittedName>
        <fullName evidence="1">Uncharacterized protein</fullName>
    </submittedName>
</protein>
<keyword evidence="2" id="KW-1185">Reference proteome</keyword>
<dbReference type="Proteomes" id="UP000094336">
    <property type="component" value="Unassembled WGS sequence"/>
</dbReference>